<comment type="pathway">
    <text evidence="1 8">Amino-acid biosynthesis; L-histidine biosynthesis; L-histidine from 5-phospho-alpha-D-ribose 1-diphosphate: step 8/9.</text>
</comment>
<evidence type="ECO:0000256" key="8">
    <source>
        <dbReference type="RuleBase" id="RU366003"/>
    </source>
</evidence>
<evidence type="ECO:0000256" key="2">
    <source>
        <dbReference type="ARBA" id="ARBA00009152"/>
    </source>
</evidence>
<dbReference type="InterPro" id="IPR016195">
    <property type="entry name" value="Pol/histidinol_Pase-like"/>
</dbReference>
<accession>A0A919RW18</accession>
<dbReference type="AlphaFoldDB" id="A0A919RW18"/>
<evidence type="ECO:0000259" key="9">
    <source>
        <dbReference type="Pfam" id="PF02811"/>
    </source>
</evidence>
<dbReference type="GO" id="GO:0004401">
    <property type="term" value="F:histidinol-phosphatase activity"/>
    <property type="evidence" value="ECO:0007669"/>
    <property type="project" value="UniProtKB-UniRule"/>
</dbReference>
<dbReference type="SUPFAM" id="SSF89550">
    <property type="entry name" value="PHP domain-like"/>
    <property type="match status" value="1"/>
</dbReference>
<keyword evidence="6 8" id="KW-0368">Histidine biosynthesis</keyword>
<evidence type="ECO:0000256" key="7">
    <source>
        <dbReference type="ARBA" id="ARBA00049158"/>
    </source>
</evidence>
<evidence type="ECO:0000313" key="11">
    <source>
        <dbReference type="Proteomes" id="UP000679179"/>
    </source>
</evidence>
<dbReference type="InterPro" id="IPR004013">
    <property type="entry name" value="PHP_dom"/>
</dbReference>
<dbReference type="PANTHER" id="PTHR21039">
    <property type="entry name" value="HISTIDINOL PHOSPHATASE-RELATED"/>
    <property type="match status" value="1"/>
</dbReference>
<evidence type="ECO:0000256" key="6">
    <source>
        <dbReference type="ARBA" id="ARBA00023102"/>
    </source>
</evidence>
<feature type="domain" description="PHP" evidence="9">
    <location>
        <begin position="4"/>
        <end position="188"/>
    </location>
</feature>
<evidence type="ECO:0000256" key="5">
    <source>
        <dbReference type="ARBA" id="ARBA00022801"/>
    </source>
</evidence>
<dbReference type="Proteomes" id="UP000679179">
    <property type="component" value="Unassembled WGS sequence"/>
</dbReference>
<comment type="catalytic activity">
    <reaction evidence="7 8">
        <text>L-histidinol phosphate + H2O = L-histidinol + phosphate</text>
        <dbReference type="Rhea" id="RHEA:14465"/>
        <dbReference type="ChEBI" id="CHEBI:15377"/>
        <dbReference type="ChEBI" id="CHEBI:43474"/>
        <dbReference type="ChEBI" id="CHEBI:57699"/>
        <dbReference type="ChEBI" id="CHEBI:57980"/>
        <dbReference type="EC" id="3.1.3.15"/>
    </reaction>
</comment>
<dbReference type="InterPro" id="IPR010140">
    <property type="entry name" value="Histidinol_P_phosphatase_HisJ"/>
</dbReference>
<comment type="caution">
    <text evidence="10">The sequence shown here is derived from an EMBL/GenBank/DDBJ whole genome shotgun (WGS) entry which is preliminary data.</text>
</comment>
<dbReference type="RefSeq" id="WP_212902294.1">
    <property type="nucleotide sequence ID" value="NZ_BOPZ01000001.1"/>
</dbReference>
<reference evidence="10" key="1">
    <citation type="submission" date="2021-03" db="EMBL/GenBank/DDBJ databases">
        <title>Taxonomic study of Clostridium polyendosporum from meadow-gley soil under rice.</title>
        <authorList>
            <person name="Kobayashi H."/>
            <person name="Tanizawa Y."/>
            <person name="Yagura M."/>
        </authorList>
    </citation>
    <scope>NUCLEOTIDE SEQUENCE</scope>
    <source>
        <strain evidence="10">JCM 30710</strain>
    </source>
</reference>
<dbReference type="EC" id="3.1.3.15" evidence="3 8"/>
<keyword evidence="5 8" id="KW-0378">Hydrolase</keyword>
<proteinExistence type="inferred from homology"/>
<name>A0A919RW18_9CLOT</name>
<evidence type="ECO:0000256" key="1">
    <source>
        <dbReference type="ARBA" id="ARBA00004970"/>
    </source>
</evidence>
<sequence>MYFDTHVHTSFSSDSKMNIKEALKKTKHLGLGLLTTEHLDYEYPDENLFRVDISSYIEAYTQYRSENYFIGLEMGLSESCFNENVETAENYTKLDYIIGSIHAVEGKDIYAEFFAFEKDKKQSYEKYLKAMLSNIKLYDCFHSLGHIDYICRYAPFEDKELYYNDFPDYFDEVFKALIKKDIVLELNTRRLHDKMAFDSMITIYSRYKELGGKYITIGSDAHKPEDIGINFEQAKFIAEKLSLKPVYFIKGKIEYM</sequence>
<dbReference type="NCBIfam" id="NF004086">
    <property type="entry name" value="PRK05588.1"/>
    <property type="match status" value="1"/>
</dbReference>
<gene>
    <name evidence="10" type="primary">hisK_1</name>
    <name evidence="10" type="ORF">CPJCM30710_02030</name>
</gene>
<evidence type="ECO:0000313" key="10">
    <source>
        <dbReference type="EMBL" id="GIM27537.1"/>
    </source>
</evidence>
<dbReference type="Gene3D" id="3.20.20.140">
    <property type="entry name" value="Metal-dependent hydrolases"/>
    <property type="match status" value="1"/>
</dbReference>
<dbReference type="GO" id="GO:0005737">
    <property type="term" value="C:cytoplasm"/>
    <property type="evidence" value="ECO:0007669"/>
    <property type="project" value="TreeGrafter"/>
</dbReference>
<dbReference type="PANTHER" id="PTHR21039:SF0">
    <property type="entry name" value="HISTIDINOL-PHOSPHATASE"/>
    <property type="match status" value="1"/>
</dbReference>
<dbReference type="EMBL" id="BOPZ01000001">
    <property type="protein sequence ID" value="GIM27537.1"/>
    <property type="molecule type" value="Genomic_DNA"/>
</dbReference>
<keyword evidence="4 8" id="KW-0028">Amino-acid biosynthesis</keyword>
<dbReference type="GO" id="GO:0000105">
    <property type="term" value="P:L-histidine biosynthetic process"/>
    <property type="evidence" value="ECO:0007669"/>
    <property type="project" value="UniProtKB-UniRule"/>
</dbReference>
<dbReference type="NCBIfam" id="TIGR01856">
    <property type="entry name" value="hisJ_fam"/>
    <property type="match status" value="1"/>
</dbReference>
<keyword evidence="11" id="KW-1185">Reference proteome</keyword>
<organism evidence="10 11">
    <name type="scientific">Clostridium polyendosporum</name>
    <dbReference type="NCBI Taxonomy" id="69208"/>
    <lineage>
        <taxon>Bacteria</taxon>
        <taxon>Bacillati</taxon>
        <taxon>Bacillota</taxon>
        <taxon>Clostridia</taxon>
        <taxon>Eubacteriales</taxon>
        <taxon>Clostridiaceae</taxon>
        <taxon>Clostridium</taxon>
    </lineage>
</organism>
<comment type="similarity">
    <text evidence="2 8">Belongs to the PHP hydrolase family. HisK subfamily.</text>
</comment>
<dbReference type="Pfam" id="PF02811">
    <property type="entry name" value="PHP"/>
    <property type="match status" value="1"/>
</dbReference>
<evidence type="ECO:0000256" key="3">
    <source>
        <dbReference type="ARBA" id="ARBA00013085"/>
    </source>
</evidence>
<protein>
    <recommendedName>
        <fullName evidence="3 8">Histidinol-phosphatase</fullName>
        <shortName evidence="8">HolPase</shortName>
        <ecNumber evidence="3 8">3.1.3.15</ecNumber>
    </recommendedName>
</protein>
<evidence type="ECO:0000256" key="4">
    <source>
        <dbReference type="ARBA" id="ARBA00022605"/>
    </source>
</evidence>